<keyword evidence="1" id="KW-0489">Methyltransferase</keyword>
<keyword evidence="2" id="KW-1185">Reference proteome</keyword>
<protein>
    <submittedName>
        <fullName evidence="1">Phospholipid N-methyltransferase</fullName>
    </submittedName>
</protein>
<accession>A0A368Z8W8</accession>
<reference evidence="1 2" key="1">
    <citation type="submission" date="2018-07" db="EMBL/GenBank/DDBJ databases">
        <title>Genomic Encyclopedia of Type Strains, Phase III (KMG-III): the genomes of soil and plant-associated and newly described type strains.</title>
        <authorList>
            <person name="Whitman W."/>
        </authorList>
    </citation>
    <scope>NUCLEOTIDE SEQUENCE [LARGE SCALE GENOMIC DNA]</scope>
    <source>
        <strain evidence="1 2">31-25a</strain>
    </source>
</reference>
<dbReference type="Gene3D" id="3.40.50.150">
    <property type="entry name" value="Vaccinia Virus protein VP39"/>
    <property type="match status" value="1"/>
</dbReference>
<dbReference type="AlphaFoldDB" id="A0A368Z8W8"/>
<dbReference type="Proteomes" id="UP000253324">
    <property type="component" value="Unassembled WGS sequence"/>
</dbReference>
<sequence>MPYRRPNQAVSVVGTIFMTTSDVWTFIRAFVTNPSRVSAIAPSGAALARLITSEIGAASGPVLELGPGTGVFTDALLARGVSPGDLTLIEYGAEFARLLQARFPGMRILQMDASQLGGQDLFEAEPAGAVVSGLPFLSMPDKVAAILNGAFGNLRNDGAFYQFTYGFRCPVPTSVLDELDLEAVCIGRAFCNLPPAAVYRITRRGVEIRQTIG</sequence>
<keyword evidence="1" id="KW-0808">Transferase</keyword>
<dbReference type="EMBL" id="QPJM01000001">
    <property type="protein sequence ID" value="RCW87946.1"/>
    <property type="molecule type" value="Genomic_DNA"/>
</dbReference>
<gene>
    <name evidence="1" type="ORF">C7476_101715</name>
</gene>
<organism evidence="1 2">
    <name type="scientific">Phyllobacterium bourgognense</name>
    <dbReference type="NCBI Taxonomy" id="314236"/>
    <lineage>
        <taxon>Bacteria</taxon>
        <taxon>Pseudomonadati</taxon>
        <taxon>Pseudomonadota</taxon>
        <taxon>Alphaproteobacteria</taxon>
        <taxon>Hyphomicrobiales</taxon>
        <taxon>Phyllobacteriaceae</taxon>
        <taxon>Phyllobacterium</taxon>
    </lineage>
</organism>
<evidence type="ECO:0000313" key="1">
    <source>
        <dbReference type="EMBL" id="RCW87946.1"/>
    </source>
</evidence>
<dbReference type="InterPro" id="IPR029063">
    <property type="entry name" value="SAM-dependent_MTases_sf"/>
</dbReference>
<dbReference type="SUPFAM" id="SSF53335">
    <property type="entry name" value="S-adenosyl-L-methionine-dependent methyltransferases"/>
    <property type="match status" value="1"/>
</dbReference>
<dbReference type="GO" id="GO:0008168">
    <property type="term" value="F:methyltransferase activity"/>
    <property type="evidence" value="ECO:0007669"/>
    <property type="project" value="UniProtKB-KW"/>
</dbReference>
<comment type="caution">
    <text evidence="1">The sequence shown here is derived from an EMBL/GenBank/DDBJ whole genome shotgun (WGS) entry which is preliminary data.</text>
</comment>
<dbReference type="FunFam" id="3.40.50.150:FF:000346">
    <property type="entry name" value="Phospholipid N-methyltransferase"/>
    <property type="match status" value="1"/>
</dbReference>
<evidence type="ECO:0000313" key="2">
    <source>
        <dbReference type="Proteomes" id="UP000253324"/>
    </source>
</evidence>
<name>A0A368Z8W8_9HYPH</name>
<dbReference type="GO" id="GO:0032259">
    <property type="term" value="P:methylation"/>
    <property type="evidence" value="ECO:0007669"/>
    <property type="project" value="UniProtKB-KW"/>
</dbReference>
<proteinExistence type="predicted"/>
<dbReference type="CDD" id="cd02440">
    <property type="entry name" value="AdoMet_MTases"/>
    <property type="match status" value="1"/>
</dbReference>